<dbReference type="EMBL" id="LSMT01000799">
    <property type="protein sequence ID" value="PFX14320.1"/>
    <property type="molecule type" value="Genomic_DNA"/>
</dbReference>
<dbReference type="OrthoDB" id="5587616at2759"/>
<dbReference type="InterPro" id="IPR019734">
    <property type="entry name" value="TPR_rpt"/>
</dbReference>
<dbReference type="InterPro" id="IPR011990">
    <property type="entry name" value="TPR-like_helical_dom_sf"/>
</dbReference>
<dbReference type="SMART" id="SM00028">
    <property type="entry name" value="TPR"/>
    <property type="match status" value="3"/>
</dbReference>
<evidence type="ECO:0000256" key="2">
    <source>
        <dbReference type="ARBA" id="ARBA00022803"/>
    </source>
</evidence>
<keyword evidence="2 3" id="KW-0802">TPR repeat</keyword>
<keyword evidence="5" id="KW-1185">Reference proteome</keyword>
<dbReference type="Gene3D" id="1.25.40.10">
    <property type="entry name" value="Tetratricopeptide repeat domain"/>
    <property type="match status" value="2"/>
</dbReference>
<sequence>MKSRKLAHGEFHASVTSPSGNKAETFSLAIDQLRRLRNSLCHSHTSEIVKATSERYVQHAEEAFKALGVKTDPIDAIGGLTGSQFRTNKVRRLEERIKEEYRAYVSFLQQQQQHLECMYSDVKALKRKMEVMPTKDDIVKILEQMIKNLKLAPVKNMPGEPTEDALLNTDTVDRVRKLEDVPCSPPNLLEDEYKTAVTQLNSGDSDLALQSAKCALDITQNLFGEEHRKTADHYFLVGLIKGHLGNHPSAFESAKRALDIRRKLFDKIHSDTARSYYYLGAIQQTLGDYKLALESTQRALDIRKKLIAKKHSDKARSYHNLEAIQPTRGDYKSPLECTQRAEDIRRMLFGEEHSSTTQSHDSLGDTQYFLGDYKPSLGSTHRALDIRKKLFDEEYSDIGQSYDTLGPIRHSLGDYKSALKSTQRAGDIRKD</sequence>
<keyword evidence="1" id="KW-0677">Repeat</keyword>
<feature type="repeat" description="TPR" evidence="3">
    <location>
        <begin position="273"/>
        <end position="306"/>
    </location>
</feature>
<name>A0A2B4RCV0_STYPI</name>
<dbReference type="Proteomes" id="UP000225706">
    <property type="component" value="Unassembled WGS sequence"/>
</dbReference>
<evidence type="ECO:0000256" key="1">
    <source>
        <dbReference type="ARBA" id="ARBA00022737"/>
    </source>
</evidence>
<dbReference type="STRING" id="50429.A0A2B4RCV0"/>
<dbReference type="PANTHER" id="PTHR45641:SF19">
    <property type="entry name" value="NEPHROCYSTIN-3"/>
    <property type="match status" value="1"/>
</dbReference>
<gene>
    <name evidence="4" type="primary">nphp3</name>
    <name evidence="4" type="ORF">AWC38_SpisGene21530</name>
</gene>
<evidence type="ECO:0000313" key="5">
    <source>
        <dbReference type="Proteomes" id="UP000225706"/>
    </source>
</evidence>
<evidence type="ECO:0000256" key="3">
    <source>
        <dbReference type="PROSITE-ProRule" id="PRU00339"/>
    </source>
</evidence>
<dbReference type="Pfam" id="PF13424">
    <property type="entry name" value="TPR_12"/>
    <property type="match status" value="2"/>
</dbReference>
<reference evidence="5" key="1">
    <citation type="journal article" date="2017" name="bioRxiv">
        <title>Comparative analysis of the genomes of Stylophora pistillata and Acropora digitifera provides evidence for extensive differences between species of corals.</title>
        <authorList>
            <person name="Voolstra C.R."/>
            <person name="Li Y."/>
            <person name="Liew Y.J."/>
            <person name="Baumgarten S."/>
            <person name="Zoccola D."/>
            <person name="Flot J.-F."/>
            <person name="Tambutte S."/>
            <person name="Allemand D."/>
            <person name="Aranda M."/>
        </authorList>
    </citation>
    <scope>NUCLEOTIDE SEQUENCE [LARGE SCALE GENOMIC DNA]</scope>
</reference>
<protein>
    <submittedName>
        <fullName evidence="4">Nephrocystin-3</fullName>
    </submittedName>
</protein>
<evidence type="ECO:0000313" key="4">
    <source>
        <dbReference type="EMBL" id="PFX14320.1"/>
    </source>
</evidence>
<dbReference type="AlphaFoldDB" id="A0A2B4RCV0"/>
<comment type="caution">
    <text evidence="4">The sequence shown here is derived from an EMBL/GenBank/DDBJ whole genome shotgun (WGS) entry which is preliminary data.</text>
</comment>
<dbReference type="SUPFAM" id="SSF48452">
    <property type="entry name" value="TPR-like"/>
    <property type="match status" value="2"/>
</dbReference>
<accession>A0A2B4RCV0</accession>
<dbReference type="PROSITE" id="PS50005">
    <property type="entry name" value="TPR"/>
    <property type="match status" value="1"/>
</dbReference>
<organism evidence="4 5">
    <name type="scientific">Stylophora pistillata</name>
    <name type="common">Smooth cauliflower coral</name>
    <dbReference type="NCBI Taxonomy" id="50429"/>
    <lineage>
        <taxon>Eukaryota</taxon>
        <taxon>Metazoa</taxon>
        <taxon>Cnidaria</taxon>
        <taxon>Anthozoa</taxon>
        <taxon>Hexacorallia</taxon>
        <taxon>Scleractinia</taxon>
        <taxon>Astrocoeniina</taxon>
        <taxon>Pocilloporidae</taxon>
        <taxon>Stylophora</taxon>
    </lineage>
</organism>
<dbReference type="PANTHER" id="PTHR45641">
    <property type="entry name" value="TETRATRICOPEPTIDE REPEAT PROTEIN (AFU_ORTHOLOGUE AFUA_6G03870)"/>
    <property type="match status" value="1"/>
</dbReference>
<proteinExistence type="predicted"/>